<keyword evidence="13" id="KW-0333">Golgi apparatus</keyword>
<evidence type="ECO:0000256" key="18">
    <source>
        <dbReference type="ARBA" id="ARBA00029663"/>
    </source>
</evidence>
<comment type="pathway">
    <text evidence="3">Protein modification; protein glycosylation.</text>
</comment>
<evidence type="ECO:0000256" key="2">
    <source>
        <dbReference type="ARBA" id="ARBA00004323"/>
    </source>
</evidence>
<evidence type="ECO:0000256" key="3">
    <source>
        <dbReference type="ARBA" id="ARBA00004922"/>
    </source>
</evidence>
<keyword evidence="10 24" id="KW-0479">Metal-binding</keyword>
<keyword evidence="15 25" id="KW-1015">Disulfide bond</keyword>
<dbReference type="GO" id="GO:0046872">
    <property type="term" value="F:metal ion binding"/>
    <property type="evidence" value="ECO:0007669"/>
    <property type="project" value="UniProtKB-KW"/>
</dbReference>
<evidence type="ECO:0000256" key="4">
    <source>
        <dbReference type="ARBA" id="ARBA00011011"/>
    </source>
</evidence>
<dbReference type="Proteomes" id="UP000825935">
    <property type="component" value="Chromosome 21"/>
</dbReference>
<gene>
    <name evidence="27" type="ORF">KP509_21G041600</name>
</gene>
<dbReference type="SUPFAM" id="SSF53448">
    <property type="entry name" value="Nucleotide-diphospho-sugar transferases"/>
    <property type="match status" value="1"/>
</dbReference>
<dbReference type="GO" id="GO:0009312">
    <property type="term" value="P:oligosaccharide biosynthetic process"/>
    <property type="evidence" value="ECO:0007669"/>
    <property type="project" value="InterPro"/>
</dbReference>
<comment type="cofactor">
    <cofactor evidence="1 24">
        <name>Mn(2+)</name>
        <dbReference type="ChEBI" id="CHEBI:29035"/>
    </cofactor>
</comment>
<dbReference type="Pfam" id="PF05060">
    <property type="entry name" value="MGAT2"/>
    <property type="match status" value="1"/>
</dbReference>
<evidence type="ECO:0000256" key="8">
    <source>
        <dbReference type="ARBA" id="ARBA00022679"/>
    </source>
</evidence>
<keyword evidence="7" id="KW-0328">Glycosyltransferase</keyword>
<dbReference type="GO" id="GO:0000139">
    <property type="term" value="C:Golgi membrane"/>
    <property type="evidence" value="ECO:0007669"/>
    <property type="project" value="UniProtKB-SubCell"/>
</dbReference>
<keyword evidence="12 26" id="KW-1133">Transmembrane helix</keyword>
<protein>
    <recommendedName>
        <fullName evidence="6">Alpha-1,6-mannosyl-glycoprotein 2-beta-N-acetylglucosaminyltransferase</fullName>
        <ecNumber evidence="5">2.4.1.143</ecNumber>
    </recommendedName>
    <alternativeName>
        <fullName evidence="21">Beta-1,2-N-acetylglucosaminyltransferase II</fullName>
    </alternativeName>
    <alternativeName>
        <fullName evidence="20">GlcNAc-T II</fullName>
    </alternativeName>
    <alternativeName>
        <fullName evidence="19">Mannoside acetylglucosaminyltransferase 2</fullName>
    </alternativeName>
    <alternativeName>
        <fullName evidence="18">N-glycosyl-oligosaccharide-glycoprotein N-acetylglucosaminyltransferase II</fullName>
    </alternativeName>
</protein>
<comment type="catalytic activity">
    <reaction evidence="22">
        <text>an N(4)-{beta-D-GlcNAc-(1-&gt;2)-alpha-D-Man-(1-&gt;3)-[alpha-D-Man-(1-&gt;6)]-beta-D-Man-(1-&gt;4)-beta-D-GlcNAc-(1-&gt;4)-beta-D-GlcNAc}-L-asparaginyl-[protein] + UDP-N-acetyl-alpha-D-glucosamine = N(4)-{beta-D-GlcNAc-(1-&gt;2)-alpha-D-Man-(1-&gt;3)-[beta-D-GlcNAc-(1-&gt;2)-alpha-D-Man-(1-&gt;6)]-beta-D-Man-(1-&gt;4)-beta-D-GlcNAc-(1-&gt;4)-beta-D-GlcNAc}-L-asparaginyl-[protein] + UDP + H(+)</text>
        <dbReference type="Rhea" id="RHEA:12941"/>
        <dbReference type="Rhea" id="RHEA-COMP:13526"/>
        <dbReference type="Rhea" id="RHEA-COMP:14369"/>
        <dbReference type="ChEBI" id="CHEBI:15378"/>
        <dbReference type="ChEBI" id="CHEBI:57705"/>
        <dbReference type="ChEBI" id="CHEBI:58223"/>
        <dbReference type="ChEBI" id="CHEBI:60615"/>
        <dbReference type="ChEBI" id="CHEBI:60651"/>
        <dbReference type="EC" id="2.4.1.143"/>
    </reaction>
</comment>
<evidence type="ECO:0000256" key="13">
    <source>
        <dbReference type="ARBA" id="ARBA00023034"/>
    </source>
</evidence>
<feature type="disulfide bond" evidence="25">
    <location>
        <begin position="282"/>
        <end position="285"/>
    </location>
</feature>
<evidence type="ECO:0000256" key="5">
    <source>
        <dbReference type="ARBA" id="ARBA00012613"/>
    </source>
</evidence>
<evidence type="ECO:0000256" key="14">
    <source>
        <dbReference type="ARBA" id="ARBA00023136"/>
    </source>
</evidence>
<dbReference type="AlphaFoldDB" id="A0A8T2S9A9"/>
<evidence type="ECO:0000256" key="17">
    <source>
        <dbReference type="ARBA" id="ARBA00023211"/>
    </source>
</evidence>
<evidence type="ECO:0000256" key="16">
    <source>
        <dbReference type="ARBA" id="ARBA00023180"/>
    </source>
</evidence>
<evidence type="ECO:0000256" key="23">
    <source>
        <dbReference type="PIRSR" id="PIRSR607754-1"/>
    </source>
</evidence>
<keyword evidence="9 26" id="KW-0812">Transmembrane</keyword>
<feature type="binding site" evidence="24">
    <location>
        <position position="368"/>
    </location>
    <ligand>
        <name>Mn(2+)</name>
        <dbReference type="ChEBI" id="CHEBI:29035"/>
    </ligand>
</feature>
<evidence type="ECO:0000256" key="25">
    <source>
        <dbReference type="PIRSR" id="PIRSR607754-3"/>
    </source>
</evidence>
<organism evidence="27 28">
    <name type="scientific">Ceratopteris richardii</name>
    <name type="common">Triangle waterfern</name>
    <dbReference type="NCBI Taxonomy" id="49495"/>
    <lineage>
        <taxon>Eukaryota</taxon>
        <taxon>Viridiplantae</taxon>
        <taxon>Streptophyta</taxon>
        <taxon>Embryophyta</taxon>
        <taxon>Tracheophyta</taxon>
        <taxon>Polypodiopsida</taxon>
        <taxon>Polypodiidae</taxon>
        <taxon>Polypodiales</taxon>
        <taxon>Pteridineae</taxon>
        <taxon>Pteridaceae</taxon>
        <taxon>Parkerioideae</taxon>
        <taxon>Ceratopteris</taxon>
    </lineage>
</organism>
<evidence type="ECO:0000256" key="15">
    <source>
        <dbReference type="ARBA" id="ARBA00023157"/>
    </source>
</evidence>
<evidence type="ECO:0000256" key="1">
    <source>
        <dbReference type="ARBA" id="ARBA00001936"/>
    </source>
</evidence>
<keyword evidence="14 26" id="KW-0472">Membrane</keyword>
<feature type="disulfide bond" evidence="25">
    <location>
        <begin position="333"/>
        <end position="437"/>
    </location>
</feature>
<evidence type="ECO:0000256" key="9">
    <source>
        <dbReference type="ARBA" id="ARBA00022692"/>
    </source>
</evidence>
<keyword evidence="28" id="KW-1185">Reference proteome</keyword>
<comment type="subcellular location">
    <subcellularLocation>
        <location evidence="2">Golgi apparatus membrane</location>
        <topology evidence="2">Single-pass type II membrane protein</topology>
    </subcellularLocation>
</comment>
<dbReference type="InterPro" id="IPR007754">
    <property type="entry name" value="GlcNAc_II"/>
</dbReference>
<evidence type="ECO:0000256" key="21">
    <source>
        <dbReference type="ARBA" id="ARBA00032915"/>
    </source>
</evidence>
<dbReference type="Gene3D" id="3.90.550.10">
    <property type="entry name" value="Spore Coat Polysaccharide Biosynthesis Protein SpsA, Chain A"/>
    <property type="match status" value="1"/>
</dbReference>
<comment type="similarity">
    <text evidence="4">Belongs to the glycosyltransferase 16 (GT16) protein family.</text>
</comment>
<dbReference type="PANTHER" id="PTHR12871">
    <property type="entry name" value="BETA-1,2-N-ACETYLGLUCOSAMINYLTRANSFERASE II"/>
    <property type="match status" value="1"/>
</dbReference>
<keyword evidence="16" id="KW-0325">Glycoprotein</keyword>
<evidence type="ECO:0000256" key="26">
    <source>
        <dbReference type="SAM" id="Phobius"/>
    </source>
</evidence>
<dbReference type="InterPro" id="IPR029044">
    <property type="entry name" value="Nucleotide-diphossugar_trans"/>
</dbReference>
<proteinExistence type="inferred from homology"/>
<evidence type="ECO:0000256" key="20">
    <source>
        <dbReference type="ARBA" id="ARBA00032552"/>
    </source>
</evidence>
<evidence type="ECO:0000313" key="28">
    <source>
        <dbReference type="Proteomes" id="UP000825935"/>
    </source>
</evidence>
<evidence type="ECO:0000256" key="6">
    <source>
        <dbReference type="ARBA" id="ARBA00014817"/>
    </source>
</evidence>
<evidence type="ECO:0000256" key="24">
    <source>
        <dbReference type="PIRSR" id="PIRSR607754-2"/>
    </source>
</evidence>
<dbReference type="GO" id="GO:0005795">
    <property type="term" value="C:Golgi stack"/>
    <property type="evidence" value="ECO:0007669"/>
    <property type="project" value="InterPro"/>
</dbReference>
<sequence>MPFLQRSKAICPWKFSASRRCLIVLILQVSFLVLFGLIHLLFLSRTSPRSSTSPLLSVKPKFSARSPPLCPGLQVSEHKFPKIPLKSLRQNISLPQNDVSSDLRRRNALPPRNLDLFPYLSADHMVIVLYVHNRPAYLKVAVHGLSQVEGISEALLIVSHDGYFPEMNAIIEGIRFCQVKQIFAPFSPHIFPDAFPGITPGDCEKAESRNCKGDPDQYGHYRSPHIVSLKHHWWWMMNTVWDGLPEIRNYDGHILFVEEDHFLFPNALRNIEALSALKACKCPECYMANLAPADVNFKGERINALVADKIGNVGYAFNRTIWRKIHSYAEQFCSFDDYNWDISMWVVVYPEWGSTSYSLRGPRRSAQHFGKCGLHQGQKQGQPPCFDEGGQLPPVEEEDKIYNLDSNWIVRYSTVQGYDRGFKGWGGWGDSRDRNLCLDFASMYHVGVTI</sequence>
<feature type="binding site" evidence="23">
    <location>
        <position position="161"/>
    </location>
    <ligand>
        <name>substrate</name>
    </ligand>
</feature>
<dbReference type="OrthoDB" id="6019616at2759"/>
<evidence type="ECO:0000256" key="10">
    <source>
        <dbReference type="ARBA" id="ARBA00022723"/>
    </source>
</evidence>
<evidence type="ECO:0000256" key="22">
    <source>
        <dbReference type="ARBA" id="ARBA00093257"/>
    </source>
</evidence>
<evidence type="ECO:0000313" key="27">
    <source>
        <dbReference type="EMBL" id="KAH7315259.1"/>
    </source>
</evidence>
<feature type="transmembrane region" description="Helical" evidence="26">
    <location>
        <begin position="21"/>
        <end position="43"/>
    </location>
</feature>
<evidence type="ECO:0000256" key="11">
    <source>
        <dbReference type="ARBA" id="ARBA00022968"/>
    </source>
</evidence>
<dbReference type="PANTHER" id="PTHR12871:SF0">
    <property type="entry name" value="ALPHA-1,6-MANNOSYL-GLYCOPROTEIN 2-BETA-N-ACETYLGLUCOSAMINYLTRANSFERASE"/>
    <property type="match status" value="1"/>
</dbReference>
<dbReference type="EC" id="2.4.1.143" evidence="5"/>
<accession>A0A8T2S9A9</accession>
<dbReference type="EMBL" id="CM035426">
    <property type="protein sequence ID" value="KAH7315259.1"/>
    <property type="molecule type" value="Genomic_DNA"/>
</dbReference>
<evidence type="ECO:0000256" key="19">
    <source>
        <dbReference type="ARBA" id="ARBA00031203"/>
    </source>
</evidence>
<evidence type="ECO:0000256" key="7">
    <source>
        <dbReference type="ARBA" id="ARBA00022676"/>
    </source>
</evidence>
<keyword evidence="11" id="KW-0735">Signal-anchor</keyword>
<keyword evidence="17 24" id="KW-0464">Manganese</keyword>
<dbReference type="OMA" id="FWSAEIN"/>
<evidence type="ECO:0000256" key="12">
    <source>
        <dbReference type="ARBA" id="ARBA00022989"/>
    </source>
</evidence>
<dbReference type="GO" id="GO:0006487">
    <property type="term" value="P:protein N-linked glycosylation"/>
    <property type="evidence" value="ECO:0007669"/>
    <property type="project" value="TreeGrafter"/>
</dbReference>
<reference evidence="27" key="1">
    <citation type="submission" date="2021-08" db="EMBL/GenBank/DDBJ databases">
        <title>WGS assembly of Ceratopteris richardii.</title>
        <authorList>
            <person name="Marchant D.B."/>
            <person name="Chen G."/>
            <person name="Jenkins J."/>
            <person name="Shu S."/>
            <person name="Leebens-Mack J."/>
            <person name="Grimwood J."/>
            <person name="Schmutz J."/>
            <person name="Soltis P."/>
            <person name="Soltis D."/>
            <person name="Chen Z.-H."/>
        </authorList>
    </citation>
    <scope>NUCLEOTIDE SEQUENCE</scope>
    <source>
        <strain evidence="27">Whitten #5841</strain>
        <tissue evidence="27">Leaf</tissue>
    </source>
</reference>
<name>A0A8T2S9A9_CERRI</name>
<keyword evidence="8" id="KW-0808">Transferase</keyword>
<dbReference type="GO" id="GO:0008455">
    <property type="term" value="F:alpha-1,6-mannosylglycoprotein 2-beta-N-acetylglucosaminyltransferase activity"/>
    <property type="evidence" value="ECO:0007669"/>
    <property type="project" value="UniProtKB-EC"/>
</dbReference>
<feature type="binding site" evidence="24">
    <location>
        <position position="260"/>
    </location>
    <ligand>
        <name>Mn(2+)</name>
        <dbReference type="ChEBI" id="CHEBI:29035"/>
    </ligand>
</feature>
<feature type="disulfide bond" evidence="25">
    <location>
        <begin position="203"/>
        <end position="211"/>
    </location>
</feature>
<comment type="caution">
    <text evidence="27">The sequence shown here is derived from an EMBL/GenBank/DDBJ whole genome shotgun (WGS) entry which is preliminary data.</text>
</comment>